<evidence type="ECO:0000256" key="1">
    <source>
        <dbReference type="SAM" id="MobiDB-lite"/>
    </source>
</evidence>
<accession>A0ABN0NNN6</accession>
<keyword evidence="3" id="KW-1185">Reference proteome</keyword>
<feature type="region of interest" description="Disordered" evidence="1">
    <location>
        <begin position="1"/>
        <end position="46"/>
    </location>
</feature>
<feature type="compositionally biased region" description="Basic and acidic residues" evidence="1">
    <location>
        <begin position="12"/>
        <end position="34"/>
    </location>
</feature>
<gene>
    <name evidence="2" type="ORF">HMPREF0653_02649</name>
</gene>
<organism evidence="2 3">
    <name type="scientific">Prevotella disiens JCM 6334 = ATCC 29426</name>
    <dbReference type="NCBI Taxonomy" id="1235811"/>
    <lineage>
        <taxon>Bacteria</taxon>
        <taxon>Pseudomonadati</taxon>
        <taxon>Bacteroidota</taxon>
        <taxon>Bacteroidia</taxon>
        <taxon>Bacteroidales</taxon>
        <taxon>Prevotellaceae</taxon>
        <taxon>Prevotella</taxon>
    </lineage>
</organism>
<evidence type="ECO:0000313" key="3">
    <source>
        <dbReference type="Proteomes" id="UP000016660"/>
    </source>
</evidence>
<proteinExistence type="predicted"/>
<dbReference type="EMBL" id="AWUY01000304">
    <property type="protein sequence ID" value="ERJ70981.1"/>
    <property type="molecule type" value="Genomic_DNA"/>
</dbReference>
<dbReference type="Proteomes" id="UP000016660">
    <property type="component" value="Unassembled WGS sequence"/>
</dbReference>
<comment type="caution">
    <text evidence="2">The sequence shown here is derived from an EMBL/GenBank/DDBJ whole genome shotgun (WGS) entry which is preliminary data.</text>
</comment>
<sequence>MKITPHLLNLKTGKENNEGDNLYRNKAEQKRSEGDILLSSDLFPPP</sequence>
<protein>
    <submittedName>
        <fullName evidence="2">Uncharacterized protein</fullName>
    </submittedName>
</protein>
<reference evidence="2 3" key="1">
    <citation type="submission" date="2013-06" db="EMBL/GenBank/DDBJ databases">
        <authorList>
            <person name="Weinstock G."/>
            <person name="Sodergren E."/>
            <person name="Lobos E.A."/>
            <person name="Fulton L."/>
            <person name="Fulton R."/>
            <person name="Courtney L."/>
            <person name="Fronick C."/>
            <person name="O'Laughlin M."/>
            <person name="Godfrey J."/>
            <person name="Wilson R.M."/>
            <person name="Miner T."/>
            <person name="Farmer C."/>
            <person name="Delehaunty K."/>
            <person name="Cordes M."/>
            <person name="Minx P."/>
            <person name="Tomlinson C."/>
            <person name="Chen J."/>
            <person name="Wollam A."/>
            <person name="Pepin K.H."/>
            <person name="Bhonagiri V."/>
            <person name="Zhang X."/>
            <person name="Warren W."/>
            <person name="Mitreva M."/>
            <person name="Mardis E.R."/>
            <person name="Wilson R.K."/>
        </authorList>
    </citation>
    <scope>NUCLEOTIDE SEQUENCE [LARGE SCALE GENOMIC DNA]</scope>
    <source>
        <strain evidence="2 3">ATCC 29426</strain>
    </source>
</reference>
<evidence type="ECO:0000313" key="2">
    <source>
        <dbReference type="EMBL" id="ERJ70981.1"/>
    </source>
</evidence>
<name>A0ABN0NNN6_9BACT</name>